<dbReference type="PANTHER" id="PTHR43649:SF28">
    <property type="entry name" value="BINDING PROTEIN COMPONENT OF ABC SUGAR TRANSPORTER-RELATED"/>
    <property type="match status" value="1"/>
</dbReference>
<comment type="subcellular location">
    <subcellularLocation>
        <location evidence="1">Periplasm</location>
    </subcellularLocation>
</comment>
<keyword evidence="4 7" id="KW-0732">Signal</keyword>
<dbReference type="InterPro" id="IPR006059">
    <property type="entry name" value="SBP"/>
</dbReference>
<comment type="function">
    <text evidence="5">Part of a binding-protein-dependent transport system for a sugar.</text>
</comment>
<dbReference type="RefSeq" id="WP_062660984.1">
    <property type="nucleotide sequence ID" value="NZ_FIZX01000001.1"/>
</dbReference>
<comment type="similarity">
    <text evidence="2">Belongs to the bacterial solute-binding protein 1 family.</text>
</comment>
<evidence type="ECO:0000256" key="5">
    <source>
        <dbReference type="ARBA" id="ARBA00049629"/>
    </source>
</evidence>
<evidence type="ECO:0000313" key="9">
    <source>
        <dbReference type="Proteomes" id="UP000071641"/>
    </source>
</evidence>
<evidence type="ECO:0000256" key="1">
    <source>
        <dbReference type="ARBA" id="ARBA00004418"/>
    </source>
</evidence>
<proteinExistence type="inferred from homology"/>
<dbReference type="AlphaFoldDB" id="A0A128EU60"/>
<reference evidence="9" key="1">
    <citation type="submission" date="2016-02" db="EMBL/GenBank/DDBJ databases">
        <authorList>
            <person name="Rodrigo-Torres Lidia"/>
            <person name="Arahal R.David."/>
        </authorList>
    </citation>
    <scope>NUCLEOTIDE SEQUENCE [LARGE SCALE GENOMIC DNA]</scope>
    <source>
        <strain evidence="9">CECT 9029</strain>
    </source>
</reference>
<organism evidence="8 9">
    <name type="scientific">Grimontia celer</name>
    <dbReference type="NCBI Taxonomy" id="1796497"/>
    <lineage>
        <taxon>Bacteria</taxon>
        <taxon>Pseudomonadati</taxon>
        <taxon>Pseudomonadota</taxon>
        <taxon>Gammaproteobacteria</taxon>
        <taxon>Vibrionales</taxon>
        <taxon>Vibrionaceae</taxon>
        <taxon>Grimontia</taxon>
    </lineage>
</organism>
<keyword evidence="3" id="KW-0813">Transport</keyword>
<dbReference type="InterPro" id="IPR050490">
    <property type="entry name" value="Bact_solute-bd_prot1"/>
</dbReference>
<dbReference type="SUPFAM" id="SSF53850">
    <property type="entry name" value="Periplasmic binding protein-like II"/>
    <property type="match status" value="1"/>
</dbReference>
<keyword evidence="9" id="KW-1185">Reference proteome</keyword>
<sequence>MKRTLLAAALLAASFPSQSDSVELLHWWTSNGEREALAELESALDQQGITLRSSPVHGGGGDTAMTVLQARAIAGNPPEMALIEGPGIQSWATLGFVSDLHSVATAQNWSQRLPDIATSINTYKNHFVAAPVNIHRVNWLWVNKAIFEKHSLAPPTNWDEFFTVAESLKTQGIPALSIGNEPWQLAILFEVLALGLYGSDYYRQLLIEFDDDLVTNQKTVELFKTFRRLKPYMTDPSVPVSWDKATLNMAEGKAAMQLQGDWVKGELSYMNLTPNQDYDCLPAPGTANTFIYNVDSFVLFRLRTEASENMANQLANTLVSSDFQSRFNQKKGSIPILKDVDMTPFDLCAKASKQAFVDAKANNTLLPSMSDSMAVAPQLQEAMLELINHYFNDEAFTEEEAISQLMKIAASVHFNG</sequence>
<feature type="chain" id="PRO_5007281654" description="Probable sugar-binding periplasmic protein" evidence="7">
    <location>
        <begin position="20"/>
        <end position="416"/>
    </location>
</feature>
<evidence type="ECO:0000256" key="6">
    <source>
        <dbReference type="ARBA" id="ARBA00049753"/>
    </source>
</evidence>
<accession>A0A128EU60</accession>
<dbReference type="Pfam" id="PF13416">
    <property type="entry name" value="SBP_bac_8"/>
    <property type="match status" value="1"/>
</dbReference>
<dbReference type="EMBL" id="FIZX01000001">
    <property type="protein sequence ID" value="CZF78122.1"/>
    <property type="molecule type" value="Genomic_DNA"/>
</dbReference>
<dbReference type="Proteomes" id="UP000071641">
    <property type="component" value="Unassembled WGS sequence"/>
</dbReference>
<dbReference type="OrthoDB" id="5580590at2"/>
<feature type="signal peptide" evidence="7">
    <location>
        <begin position="1"/>
        <end position="19"/>
    </location>
</feature>
<name>A0A128EU60_9GAMM</name>
<evidence type="ECO:0000256" key="3">
    <source>
        <dbReference type="ARBA" id="ARBA00022448"/>
    </source>
</evidence>
<dbReference type="PANTHER" id="PTHR43649">
    <property type="entry name" value="ARABINOSE-BINDING PROTEIN-RELATED"/>
    <property type="match status" value="1"/>
</dbReference>
<evidence type="ECO:0000256" key="4">
    <source>
        <dbReference type="ARBA" id="ARBA00022729"/>
    </source>
</evidence>
<evidence type="ECO:0000256" key="2">
    <source>
        <dbReference type="ARBA" id="ARBA00008520"/>
    </source>
</evidence>
<protein>
    <recommendedName>
        <fullName evidence="6">Probable sugar-binding periplasmic protein</fullName>
    </recommendedName>
</protein>
<evidence type="ECO:0000256" key="7">
    <source>
        <dbReference type="SAM" id="SignalP"/>
    </source>
</evidence>
<dbReference type="Gene3D" id="3.40.190.10">
    <property type="entry name" value="Periplasmic binding protein-like II"/>
    <property type="match status" value="2"/>
</dbReference>
<gene>
    <name evidence="8" type="ORF">GCE9029_00634</name>
</gene>
<dbReference type="GO" id="GO:0042597">
    <property type="term" value="C:periplasmic space"/>
    <property type="evidence" value="ECO:0007669"/>
    <property type="project" value="UniProtKB-SubCell"/>
</dbReference>
<evidence type="ECO:0000313" key="8">
    <source>
        <dbReference type="EMBL" id="CZF78122.1"/>
    </source>
</evidence>
<dbReference type="STRING" id="1796497.GCE9029_00634"/>